<dbReference type="NCBIfam" id="TIGR02532">
    <property type="entry name" value="IV_pilin_GFxxxE"/>
    <property type="match status" value="1"/>
</dbReference>
<reference evidence="2 3" key="1">
    <citation type="submission" date="2022-06" db="EMBL/GenBank/DDBJ databases">
        <title>Paraconexibacter antarcticus.</title>
        <authorList>
            <person name="Kim C.S."/>
        </authorList>
    </citation>
    <scope>NUCLEOTIDE SEQUENCE [LARGE SCALE GENOMIC DNA]</scope>
    <source>
        <strain evidence="2 3">02-257</strain>
    </source>
</reference>
<dbReference type="EMBL" id="CP098502">
    <property type="protein sequence ID" value="UTI62549.1"/>
    <property type="molecule type" value="Genomic_DNA"/>
</dbReference>
<evidence type="ECO:0000313" key="2">
    <source>
        <dbReference type="EMBL" id="UTI62549.1"/>
    </source>
</evidence>
<keyword evidence="1" id="KW-1133">Transmembrane helix</keyword>
<sequence length="198" mass="20018">MSSPAADTTVVLHDRHANDRGFTLVELVVAMALAFVVLAGCFYLAGQSFQNGNVVESTATTTDSVQRGIDQLTHDLEHATAATVTATSATLTVPVTSPNVAAVTPAPTTTVTWTCTASVSCTRSVGGGPAVTAIPGLVSATLTPTYASGGTATGPSYVSVYIQARVLSAQSRSGGTTPRGVGGTLVFNDGAALRNFAR</sequence>
<feature type="transmembrane region" description="Helical" evidence="1">
    <location>
        <begin position="21"/>
        <end position="45"/>
    </location>
</feature>
<keyword evidence="3" id="KW-1185">Reference proteome</keyword>
<proteinExistence type="predicted"/>
<dbReference type="RefSeq" id="WP_254569286.1">
    <property type="nucleotide sequence ID" value="NZ_CP098502.1"/>
</dbReference>
<organism evidence="2 3">
    <name type="scientific">Paraconexibacter antarcticus</name>
    <dbReference type="NCBI Taxonomy" id="2949664"/>
    <lineage>
        <taxon>Bacteria</taxon>
        <taxon>Bacillati</taxon>
        <taxon>Actinomycetota</taxon>
        <taxon>Thermoleophilia</taxon>
        <taxon>Solirubrobacterales</taxon>
        <taxon>Paraconexibacteraceae</taxon>
        <taxon>Paraconexibacter</taxon>
    </lineage>
</organism>
<dbReference type="Proteomes" id="UP001056035">
    <property type="component" value="Chromosome"/>
</dbReference>
<evidence type="ECO:0000256" key="1">
    <source>
        <dbReference type="SAM" id="Phobius"/>
    </source>
</evidence>
<keyword evidence="1" id="KW-0472">Membrane</keyword>
<keyword evidence="1" id="KW-0812">Transmembrane</keyword>
<name>A0ABY5DNQ0_9ACTN</name>
<dbReference type="Pfam" id="PF07963">
    <property type="entry name" value="N_methyl"/>
    <property type="match status" value="1"/>
</dbReference>
<gene>
    <name evidence="2" type="ORF">NBH00_14385</name>
</gene>
<evidence type="ECO:0000313" key="3">
    <source>
        <dbReference type="Proteomes" id="UP001056035"/>
    </source>
</evidence>
<dbReference type="InterPro" id="IPR012902">
    <property type="entry name" value="N_methyl_site"/>
</dbReference>
<protein>
    <submittedName>
        <fullName evidence="2">Prepilin-type N-terminal cleavage/methylation domain-containing protein</fullName>
    </submittedName>
</protein>
<accession>A0ABY5DNQ0</accession>